<dbReference type="GO" id="GO:0022857">
    <property type="term" value="F:transmembrane transporter activity"/>
    <property type="evidence" value="ECO:0007669"/>
    <property type="project" value="InterPro"/>
</dbReference>
<feature type="compositionally biased region" description="Gly residues" evidence="6">
    <location>
        <begin position="49"/>
        <end position="59"/>
    </location>
</feature>
<dbReference type="AlphaFoldDB" id="A0A9P1H819"/>
<dbReference type="PANTHER" id="PTHR23504:SF3">
    <property type="entry name" value="MAJOR FACILITATOR SUPERFAMILY (MFS) PROFILE DOMAIN-CONTAINING PROTEIN"/>
    <property type="match status" value="1"/>
</dbReference>
<evidence type="ECO:0000256" key="4">
    <source>
        <dbReference type="ARBA" id="ARBA00022989"/>
    </source>
</evidence>
<evidence type="ECO:0000313" key="9">
    <source>
        <dbReference type="Proteomes" id="UP000838763"/>
    </source>
</evidence>
<dbReference type="GO" id="GO:0016020">
    <property type="term" value="C:membrane"/>
    <property type="evidence" value="ECO:0007669"/>
    <property type="project" value="UniProtKB-SubCell"/>
</dbReference>
<proteinExistence type="predicted"/>
<dbReference type="InterPro" id="IPR036259">
    <property type="entry name" value="MFS_trans_sf"/>
</dbReference>
<dbReference type="Gene3D" id="1.20.1250.20">
    <property type="entry name" value="MFS general substrate transporter like domains"/>
    <property type="match status" value="1"/>
</dbReference>
<evidence type="ECO:0008006" key="10">
    <source>
        <dbReference type="Google" id="ProtNLM"/>
    </source>
</evidence>
<name>A0A9P1H819_9PEZI</name>
<accession>A0A9P1H819</accession>
<comment type="caution">
    <text evidence="8">The sequence shown here is derived from an EMBL/GenBank/DDBJ whole genome shotgun (WGS) entry which is preliminary data.</text>
</comment>
<evidence type="ECO:0000256" key="3">
    <source>
        <dbReference type="ARBA" id="ARBA00022692"/>
    </source>
</evidence>
<feature type="transmembrane region" description="Helical" evidence="7">
    <location>
        <begin position="419"/>
        <end position="439"/>
    </location>
</feature>
<feature type="transmembrane region" description="Helical" evidence="7">
    <location>
        <begin position="459"/>
        <end position="478"/>
    </location>
</feature>
<feature type="transmembrane region" description="Helical" evidence="7">
    <location>
        <begin position="118"/>
        <end position="138"/>
    </location>
</feature>
<dbReference type="OrthoDB" id="419616at2759"/>
<feature type="transmembrane region" description="Helical" evidence="7">
    <location>
        <begin position="385"/>
        <end position="407"/>
    </location>
</feature>
<dbReference type="SUPFAM" id="SSF103473">
    <property type="entry name" value="MFS general substrate transporter"/>
    <property type="match status" value="1"/>
</dbReference>
<evidence type="ECO:0000256" key="5">
    <source>
        <dbReference type="ARBA" id="ARBA00023136"/>
    </source>
</evidence>
<evidence type="ECO:0000256" key="2">
    <source>
        <dbReference type="ARBA" id="ARBA00022448"/>
    </source>
</evidence>
<keyword evidence="9" id="KW-1185">Reference proteome</keyword>
<dbReference type="CDD" id="cd17330">
    <property type="entry name" value="MFS_SLC46_TetA_like"/>
    <property type="match status" value="1"/>
</dbReference>
<feature type="transmembrane region" description="Helical" evidence="7">
    <location>
        <begin position="353"/>
        <end position="373"/>
    </location>
</feature>
<dbReference type="Pfam" id="PF07690">
    <property type="entry name" value="MFS_1"/>
    <property type="match status" value="1"/>
</dbReference>
<reference evidence="8" key="1">
    <citation type="submission" date="2022-11" db="EMBL/GenBank/DDBJ databases">
        <authorList>
            <person name="Scott C."/>
            <person name="Bruce N."/>
        </authorList>
    </citation>
    <scope>NUCLEOTIDE SEQUENCE</scope>
</reference>
<feature type="transmembrane region" description="Helical" evidence="7">
    <location>
        <begin position="218"/>
        <end position="242"/>
    </location>
</feature>
<sequence>MTRQRSRSHGDGDDETATETTPFLHRDKNGRSNDTESPTVRADDDIQSGHGGSGVGKSYGTGREQQDGRPPGKPLPKFQILLLSYARMMEPIAFFSIFPFLAKMVERNGKLPESDVGFYSGLIESLFSATQMAVLLFWARLADRIGRKPVLLISLVGMAIGPGLFCLSTTIWEMILYRCLAGIFSGSSLIIRTMIAELSTRETQAQAYSWFSCLFDTYPYALAGFVIAAIGATGAVTTALFLEETLTAQGRVKDSSATATEEVPVATPTLWEALKAPGVAVALWVYSHTMLLAYIFTAVFPIALYTPVKLGGFGWGSKPSMISLVMAVEGASQTLWLLLAFPSLQRRLGTKIVMRWCAIAYPFTFLGYILLNYLLRTGSPVSMAWFWSIGAVITILGPGVSMTFTGVQLALNDSAPNPLFLGTLNAIALIVSSGIRTLAPGASTALYAVGVRNQILDGQLIWIVLSVLSAAYIICCYVDRLAQQGFVIKSKVLQD</sequence>
<dbReference type="EMBL" id="CALLCH030000017">
    <property type="protein sequence ID" value="CAI4217757.1"/>
    <property type="molecule type" value="Genomic_DNA"/>
</dbReference>
<evidence type="ECO:0000256" key="6">
    <source>
        <dbReference type="SAM" id="MobiDB-lite"/>
    </source>
</evidence>
<feature type="transmembrane region" description="Helical" evidence="7">
    <location>
        <begin position="150"/>
        <end position="172"/>
    </location>
</feature>
<organism evidence="8 9">
    <name type="scientific">Parascedosporium putredinis</name>
    <dbReference type="NCBI Taxonomy" id="1442378"/>
    <lineage>
        <taxon>Eukaryota</taxon>
        <taxon>Fungi</taxon>
        <taxon>Dikarya</taxon>
        <taxon>Ascomycota</taxon>
        <taxon>Pezizomycotina</taxon>
        <taxon>Sordariomycetes</taxon>
        <taxon>Hypocreomycetidae</taxon>
        <taxon>Microascales</taxon>
        <taxon>Microascaceae</taxon>
        <taxon>Parascedosporium</taxon>
    </lineage>
</organism>
<dbReference type="PANTHER" id="PTHR23504">
    <property type="entry name" value="MAJOR FACILITATOR SUPERFAMILY DOMAIN-CONTAINING PROTEIN 10"/>
    <property type="match status" value="1"/>
</dbReference>
<evidence type="ECO:0000313" key="8">
    <source>
        <dbReference type="EMBL" id="CAI4217757.1"/>
    </source>
</evidence>
<keyword evidence="4 7" id="KW-1133">Transmembrane helix</keyword>
<evidence type="ECO:0000256" key="7">
    <source>
        <dbReference type="SAM" id="Phobius"/>
    </source>
</evidence>
<feature type="region of interest" description="Disordered" evidence="6">
    <location>
        <begin position="1"/>
        <end position="73"/>
    </location>
</feature>
<keyword evidence="5 7" id="KW-0472">Membrane</keyword>
<dbReference type="InterPro" id="IPR011701">
    <property type="entry name" value="MFS"/>
</dbReference>
<protein>
    <recommendedName>
        <fullName evidence="10">Major facilitator superfamily transporter</fullName>
    </recommendedName>
</protein>
<comment type="subcellular location">
    <subcellularLocation>
        <location evidence="1">Membrane</location>
        <topology evidence="1">Multi-pass membrane protein</topology>
    </subcellularLocation>
</comment>
<evidence type="ECO:0000256" key="1">
    <source>
        <dbReference type="ARBA" id="ARBA00004141"/>
    </source>
</evidence>
<dbReference type="Proteomes" id="UP000838763">
    <property type="component" value="Unassembled WGS sequence"/>
</dbReference>
<feature type="transmembrane region" description="Helical" evidence="7">
    <location>
        <begin position="78"/>
        <end position="98"/>
    </location>
</feature>
<keyword evidence="3 7" id="KW-0812">Transmembrane</keyword>
<gene>
    <name evidence="8" type="ORF">PPNO1_LOCUS7360</name>
</gene>
<keyword evidence="2" id="KW-0813">Transport</keyword>
<feature type="compositionally biased region" description="Basic and acidic residues" evidence="6">
    <location>
        <begin position="24"/>
        <end position="34"/>
    </location>
</feature>
<feature type="transmembrane region" description="Helical" evidence="7">
    <location>
        <begin position="320"/>
        <end position="341"/>
    </location>
</feature>
<feature type="transmembrane region" description="Helical" evidence="7">
    <location>
        <begin position="291"/>
        <end position="308"/>
    </location>
</feature>